<sequence>MKILRLLLTFYFVALLIIPCSDVETQRVVGHHSEISISTENSQPGSNDGTCSPFCMCNCSHVSVIAFKVEPLLEIPLQVKFYFSKKILFHKNNIAYQVYDHIWQPPKI</sequence>
<evidence type="ECO:0000313" key="1">
    <source>
        <dbReference type="EMBL" id="REC70281.1"/>
    </source>
</evidence>
<reference evidence="1 2" key="1">
    <citation type="journal article" date="2006" name="Int. J. Syst. Evol. Microbiol.">
        <title>Chryseobacterium hispanicum sp. nov., isolated from the drinking water distribution system of Sevilla, Spain.</title>
        <authorList>
            <person name="Gallego V."/>
            <person name="Garcia M.T."/>
            <person name="Ventosa A."/>
        </authorList>
    </citation>
    <scope>NUCLEOTIDE SEQUENCE [LARGE SCALE GENOMIC DNA]</scope>
    <source>
        <strain evidence="1 2">KCTC 22104</strain>
    </source>
</reference>
<dbReference type="Proteomes" id="UP000256326">
    <property type="component" value="Unassembled WGS sequence"/>
</dbReference>
<comment type="caution">
    <text evidence="1">The sequence shown here is derived from an EMBL/GenBank/DDBJ whole genome shotgun (WGS) entry which is preliminary data.</text>
</comment>
<name>A0A3D9CX65_9FLAO</name>
<dbReference type="OrthoDB" id="997115at2"/>
<evidence type="ECO:0000313" key="2">
    <source>
        <dbReference type="Proteomes" id="UP000256326"/>
    </source>
</evidence>
<dbReference type="Pfam" id="PF20365">
    <property type="entry name" value="DUF6660"/>
    <property type="match status" value="1"/>
</dbReference>
<keyword evidence="2" id="KW-1185">Reference proteome</keyword>
<accession>A0A3D9CX65</accession>
<organism evidence="1 2">
    <name type="scientific">Epilithonimonas hispanica</name>
    <dbReference type="NCBI Taxonomy" id="358687"/>
    <lineage>
        <taxon>Bacteria</taxon>
        <taxon>Pseudomonadati</taxon>
        <taxon>Bacteroidota</taxon>
        <taxon>Flavobacteriia</taxon>
        <taxon>Flavobacteriales</taxon>
        <taxon>Weeksellaceae</taxon>
        <taxon>Chryseobacterium group</taxon>
        <taxon>Epilithonimonas</taxon>
    </lineage>
</organism>
<dbReference type="AlphaFoldDB" id="A0A3D9CX65"/>
<protein>
    <submittedName>
        <fullName evidence="1">Uncharacterized protein</fullName>
    </submittedName>
</protein>
<proteinExistence type="predicted"/>
<gene>
    <name evidence="1" type="ORF">DRF58_09865</name>
</gene>
<dbReference type="EMBL" id="QNUG01000018">
    <property type="protein sequence ID" value="REC70281.1"/>
    <property type="molecule type" value="Genomic_DNA"/>
</dbReference>
<dbReference type="InterPro" id="IPR046601">
    <property type="entry name" value="DUF6660"/>
</dbReference>